<evidence type="ECO:0000256" key="4">
    <source>
        <dbReference type="ARBA" id="ARBA00022723"/>
    </source>
</evidence>
<evidence type="ECO:0000256" key="1">
    <source>
        <dbReference type="ARBA" id="ARBA00001966"/>
    </source>
</evidence>
<evidence type="ECO:0000259" key="7">
    <source>
        <dbReference type="PROSITE" id="PS51918"/>
    </source>
</evidence>
<dbReference type="AlphaFoldDB" id="A0A9D0ZCD9"/>
<evidence type="ECO:0000256" key="2">
    <source>
        <dbReference type="ARBA" id="ARBA00022485"/>
    </source>
</evidence>
<evidence type="ECO:0000256" key="5">
    <source>
        <dbReference type="ARBA" id="ARBA00023004"/>
    </source>
</evidence>
<dbReference type="NCBIfam" id="TIGR02495">
    <property type="entry name" value="NrdG2"/>
    <property type="match status" value="1"/>
</dbReference>
<dbReference type="InterPro" id="IPR012840">
    <property type="entry name" value="NrdG2"/>
</dbReference>
<dbReference type="GO" id="GO:0046872">
    <property type="term" value="F:metal ion binding"/>
    <property type="evidence" value="ECO:0007669"/>
    <property type="project" value="UniProtKB-KW"/>
</dbReference>
<evidence type="ECO:0000313" key="8">
    <source>
        <dbReference type="EMBL" id="HIQ77666.1"/>
    </source>
</evidence>
<gene>
    <name evidence="8" type="ORF">IAB77_00230</name>
</gene>
<dbReference type="SFLD" id="SFLDS00029">
    <property type="entry name" value="Radical_SAM"/>
    <property type="match status" value="1"/>
</dbReference>
<dbReference type="Gene3D" id="3.20.20.70">
    <property type="entry name" value="Aldolase class I"/>
    <property type="match status" value="1"/>
</dbReference>
<keyword evidence="6" id="KW-0411">Iron-sulfur</keyword>
<dbReference type="EMBL" id="DVGA01000004">
    <property type="protein sequence ID" value="HIQ77666.1"/>
    <property type="molecule type" value="Genomic_DNA"/>
</dbReference>
<dbReference type="PROSITE" id="PS51918">
    <property type="entry name" value="RADICAL_SAM"/>
    <property type="match status" value="1"/>
</dbReference>
<reference evidence="8" key="2">
    <citation type="journal article" date="2021" name="PeerJ">
        <title>Extensive microbial diversity within the chicken gut microbiome revealed by metagenomics and culture.</title>
        <authorList>
            <person name="Gilroy R."/>
            <person name="Ravi A."/>
            <person name="Getino M."/>
            <person name="Pursley I."/>
            <person name="Horton D.L."/>
            <person name="Alikhan N.F."/>
            <person name="Baker D."/>
            <person name="Gharbi K."/>
            <person name="Hall N."/>
            <person name="Watson M."/>
            <person name="Adriaenssens E.M."/>
            <person name="Foster-Nyarko E."/>
            <person name="Jarju S."/>
            <person name="Secka A."/>
            <person name="Antonio M."/>
            <person name="Oren A."/>
            <person name="Chaudhuri R.R."/>
            <person name="La Ragione R."/>
            <person name="Hildebrand F."/>
            <person name="Pallen M.J."/>
        </authorList>
    </citation>
    <scope>NUCLEOTIDE SEQUENCE</scope>
    <source>
        <strain evidence="8">ChiBcolR7-354</strain>
    </source>
</reference>
<dbReference type="CDD" id="cd01335">
    <property type="entry name" value="Radical_SAM"/>
    <property type="match status" value="1"/>
</dbReference>
<comment type="cofactor">
    <cofactor evidence="1">
        <name>[4Fe-4S] cluster</name>
        <dbReference type="ChEBI" id="CHEBI:49883"/>
    </cofactor>
</comment>
<dbReference type="InterPro" id="IPR058240">
    <property type="entry name" value="rSAM_sf"/>
</dbReference>
<dbReference type="SFLD" id="SFLDG01067">
    <property type="entry name" value="SPASM/twitch_domain_containing"/>
    <property type="match status" value="1"/>
</dbReference>
<feature type="domain" description="Radical SAM core" evidence="7">
    <location>
        <begin position="13"/>
        <end position="231"/>
    </location>
</feature>
<dbReference type="GO" id="GO:0051539">
    <property type="term" value="F:4 iron, 4 sulfur cluster binding"/>
    <property type="evidence" value="ECO:0007669"/>
    <property type="project" value="UniProtKB-KW"/>
</dbReference>
<name>A0A9D0ZCD9_9FIRM</name>
<keyword evidence="5" id="KW-0408">Iron</keyword>
<evidence type="ECO:0000313" key="9">
    <source>
        <dbReference type="Proteomes" id="UP000824262"/>
    </source>
</evidence>
<keyword evidence="4" id="KW-0479">Metal-binding</keyword>
<sequence length="231" mass="25252">MMISGMQKLTLLDYPGKVACTVFTAGCDLRCPFCHNASLALPERERDRLDTQELLAFLKKRRGVLDGVAVTGGEPLLNADIAELLASIKELGYAVKLDTNGTFPARLREVVEKGLVDRVAMDIKAPPEKYAAVTGVPGLDLAPIRESAAYLMICGIDYEFRTTAVRPLHEPADFASIGEWIKGAKEYYIQAFRDSGDLIDGSGLSGFSAEEMKIFADIIRPWVPSVQLRGV</sequence>
<dbReference type="Proteomes" id="UP000824262">
    <property type="component" value="Unassembled WGS sequence"/>
</dbReference>
<dbReference type="InterPro" id="IPR007197">
    <property type="entry name" value="rSAM"/>
</dbReference>
<dbReference type="PANTHER" id="PTHR30352">
    <property type="entry name" value="PYRUVATE FORMATE-LYASE-ACTIVATING ENZYME"/>
    <property type="match status" value="1"/>
</dbReference>
<keyword evidence="3" id="KW-0949">S-adenosyl-L-methionine</keyword>
<keyword evidence="2" id="KW-0004">4Fe-4S</keyword>
<comment type="caution">
    <text evidence="8">The sequence shown here is derived from an EMBL/GenBank/DDBJ whole genome shotgun (WGS) entry which is preliminary data.</text>
</comment>
<dbReference type="SFLD" id="SFLDG01094">
    <property type="entry name" value="Uncharacterised_Radical_SAM_Su"/>
    <property type="match status" value="1"/>
</dbReference>
<proteinExistence type="predicted"/>
<organism evidence="8 9">
    <name type="scientific">Candidatus Scatomorpha intestinavium</name>
    <dbReference type="NCBI Taxonomy" id="2840922"/>
    <lineage>
        <taxon>Bacteria</taxon>
        <taxon>Bacillati</taxon>
        <taxon>Bacillota</taxon>
        <taxon>Clostridia</taxon>
        <taxon>Eubacteriales</taxon>
        <taxon>Candidatus Scatomorpha</taxon>
    </lineage>
</organism>
<reference evidence="8" key="1">
    <citation type="submission" date="2020-10" db="EMBL/GenBank/DDBJ databases">
        <authorList>
            <person name="Gilroy R."/>
        </authorList>
    </citation>
    <scope>NUCLEOTIDE SEQUENCE</scope>
    <source>
        <strain evidence="8">ChiBcolR7-354</strain>
    </source>
</reference>
<evidence type="ECO:0000256" key="6">
    <source>
        <dbReference type="ARBA" id="ARBA00023014"/>
    </source>
</evidence>
<dbReference type="GO" id="GO:0003824">
    <property type="term" value="F:catalytic activity"/>
    <property type="evidence" value="ECO:0007669"/>
    <property type="project" value="InterPro"/>
</dbReference>
<accession>A0A9D0ZCD9</accession>
<dbReference type="InterPro" id="IPR013785">
    <property type="entry name" value="Aldolase_TIM"/>
</dbReference>
<dbReference type="InterPro" id="IPR034457">
    <property type="entry name" value="Organic_radical-activating"/>
</dbReference>
<protein>
    <submittedName>
        <fullName evidence="8">Anaerobic ribonucleoside-triphosphate reductase activating protein</fullName>
    </submittedName>
</protein>
<evidence type="ECO:0000256" key="3">
    <source>
        <dbReference type="ARBA" id="ARBA00022691"/>
    </source>
</evidence>
<dbReference type="PANTHER" id="PTHR30352:SF13">
    <property type="entry name" value="GLYCYL-RADICAL ENZYME ACTIVATING ENZYME YJJW-RELATED"/>
    <property type="match status" value="1"/>
</dbReference>
<dbReference type="SUPFAM" id="SSF102114">
    <property type="entry name" value="Radical SAM enzymes"/>
    <property type="match status" value="1"/>
</dbReference>
<dbReference type="Pfam" id="PF04055">
    <property type="entry name" value="Radical_SAM"/>
    <property type="match status" value="1"/>
</dbReference>